<evidence type="ECO:0000256" key="1">
    <source>
        <dbReference type="ARBA" id="ARBA00004442"/>
    </source>
</evidence>
<evidence type="ECO:0000313" key="10">
    <source>
        <dbReference type="Proteomes" id="UP000619457"/>
    </source>
</evidence>
<dbReference type="InterPro" id="IPR033985">
    <property type="entry name" value="SusD-like_N"/>
</dbReference>
<organism evidence="9 10">
    <name type="scientific">Echinicola pacifica</name>
    <dbReference type="NCBI Taxonomy" id="346377"/>
    <lineage>
        <taxon>Bacteria</taxon>
        <taxon>Pseudomonadati</taxon>
        <taxon>Bacteroidota</taxon>
        <taxon>Cytophagia</taxon>
        <taxon>Cytophagales</taxon>
        <taxon>Cyclobacteriaceae</taxon>
        <taxon>Echinicola</taxon>
    </lineage>
</organism>
<name>A0A918PRZ2_9BACT</name>
<feature type="domain" description="SusD-like N-terminal" evidence="8">
    <location>
        <begin position="90"/>
        <end position="209"/>
    </location>
</feature>
<evidence type="ECO:0000259" key="8">
    <source>
        <dbReference type="Pfam" id="PF14322"/>
    </source>
</evidence>
<evidence type="ECO:0000256" key="4">
    <source>
        <dbReference type="ARBA" id="ARBA00023136"/>
    </source>
</evidence>
<dbReference type="InterPro" id="IPR011990">
    <property type="entry name" value="TPR-like_helical_dom_sf"/>
</dbReference>
<dbReference type="AlphaFoldDB" id="A0A918PRZ2"/>
<keyword evidence="10" id="KW-1185">Reference proteome</keyword>
<comment type="subcellular location">
    <subcellularLocation>
        <location evidence="1">Cell outer membrane</location>
    </subcellularLocation>
</comment>
<feature type="domain" description="RagB/SusD" evidence="7">
    <location>
        <begin position="302"/>
        <end position="577"/>
    </location>
</feature>
<reference evidence="9" key="2">
    <citation type="submission" date="2020-09" db="EMBL/GenBank/DDBJ databases">
        <authorList>
            <person name="Sun Q."/>
            <person name="Kim S."/>
        </authorList>
    </citation>
    <scope>NUCLEOTIDE SEQUENCE</scope>
    <source>
        <strain evidence="9">KCTC 12368</strain>
    </source>
</reference>
<gene>
    <name evidence="9" type="ORF">GCM10007049_11760</name>
</gene>
<keyword evidence="5" id="KW-0998">Cell outer membrane</keyword>
<sequence>MKKFQYISAMILLVLGLASCESFIDNPPEDKISINDYFKTANDLDNYVKKFYVTLPGHGSALLPLSENNSDNLIVATPNSVLHGARAPQVGQWTSEWESIRSVNIFFDNLDQVQDDISAYAQFLGEAYFFRAWFYYAKLQKYGNVPIYDHQLFPGDEDLFKPSDPRTAVADFILSDLDSAHKYLGLKASTGNARLNKEAALAFQSQVALFEGTWQKYHAGTDFGTDGADPNKYLQKSIDAAEELMNGSYQVGIYSTGNPDTDYYTLFGLDNMSGVNEVLFYKIASTSEQMGHELQFYTTRRTRDMGITWSLVSSYLGKDGQPYDYMAVAQGTKGNDFLNQIAVDCDPRLHATVWIPGDLRVASSGQIFDRPFLEKGSEELCPTGFQVKKFSNPYSSGAGADFGGYSQTGRIYFRFAEVLLNYAEAKFELDGTVAYEALNMIRSRAGMPDFTVIPQQQYGAQQLDYGYAVSDALYAIRNERRVELALEGQRVDDYRRWAAASLFDGMRPLGYPFDQDDFLNPNGSASFTAMVNDDGLVDYFQTQMPNGYSFRPDQDYLSSIPSDELVLNPNLDQNPNW</sequence>
<feature type="signal peptide" evidence="6">
    <location>
        <begin position="1"/>
        <end position="24"/>
    </location>
</feature>
<dbReference type="EMBL" id="BMWX01000002">
    <property type="protein sequence ID" value="GGZ20814.1"/>
    <property type="molecule type" value="Genomic_DNA"/>
</dbReference>
<comment type="caution">
    <text evidence="9">The sequence shown here is derived from an EMBL/GenBank/DDBJ whole genome shotgun (WGS) entry which is preliminary data.</text>
</comment>
<dbReference type="Gene3D" id="1.25.40.390">
    <property type="match status" value="1"/>
</dbReference>
<evidence type="ECO:0000256" key="6">
    <source>
        <dbReference type="SAM" id="SignalP"/>
    </source>
</evidence>
<comment type="similarity">
    <text evidence="2">Belongs to the SusD family.</text>
</comment>
<evidence type="ECO:0000313" key="9">
    <source>
        <dbReference type="EMBL" id="GGZ20814.1"/>
    </source>
</evidence>
<accession>A0A918PRZ2</accession>
<dbReference type="PROSITE" id="PS51257">
    <property type="entry name" value="PROKAR_LIPOPROTEIN"/>
    <property type="match status" value="1"/>
</dbReference>
<keyword evidence="4" id="KW-0472">Membrane</keyword>
<evidence type="ECO:0008006" key="11">
    <source>
        <dbReference type="Google" id="ProtNLM"/>
    </source>
</evidence>
<dbReference type="Pfam" id="PF07980">
    <property type="entry name" value="SusD_RagB"/>
    <property type="match status" value="1"/>
</dbReference>
<dbReference type="Pfam" id="PF14322">
    <property type="entry name" value="SusD-like_3"/>
    <property type="match status" value="1"/>
</dbReference>
<protein>
    <recommendedName>
        <fullName evidence="11">Starch-binding associating with outer membrane</fullName>
    </recommendedName>
</protein>
<feature type="chain" id="PRO_5037356091" description="Starch-binding associating with outer membrane" evidence="6">
    <location>
        <begin position="25"/>
        <end position="577"/>
    </location>
</feature>
<keyword evidence="3 6" id="KW-0732">Signal</keyword>
<dbReference type="SUPFAM" id="SSF48452">
    <property type="entry name" value="TPR-like"/>
    <property type="match status" value="1"/>
</dbReference>
<evidence type="ECO:0000256" key="5">
    <source>
        <dbReference type="ARBA" id="ARBA00023237"/>
    </source>
</evidence>
<dbReference type="RefSeq" id="WP_018472286.1">
    <property type="nucleotide sequence ID" value="NZ_BMWX01000002.1"/>
</dbReference>
<evidence type="ECO:0000259" key="7">
    <source>
        <dbReference type="Pfam" id="PF07980"/>
    </source>
</evidence>
<dbReference type="GO" id="GO:0009279">
    <property type="term" value="C:cell outer membrane"/>
    <property type="evidence" value="ECO:0007669"/>
    <property type="project" value="UniProtKB-SubCell"/>
</dbReference>
<proteinExistence type="inferred from homology"/>
<dbReference type="InterPro" id="IPR012944">
    <property type="entry name" value="SusD_RagB_dom"/>
</dbReference>
<dbReference type="Proteomes" id="UP000619457">
    <property type="component" value="Unassembled WGS sequence"/>
</dbReference>
<evidence type="ECO:0000256" key="3">
    <source>
        <dbReference type="ARBA" id="ARBA00022729"/>
    </source>
</evidence>
<reference evidence="9" key="1">
    <citation type="journal article" date="2014" name="Int. J. Syst. Evol. Microbiol.">
        <title>Complete genome sequence of Corynebacterium casei LMG S-19264T (=DSM 44701T), isolated from a smear-ripened cheese.</title>
        <authorList>
            <consortium name="US DOE Joint Genome Institute (JGI-PGF)"/>
            <person name="Walter F."/>
            <person name="Albersmeier A."/>
            <person name="Kalinowski J."/>
            <person name="Ruckert C."/>
        </authorList>
    </citation>
    <scope>NUCLEOTIDE SEQUENCE</scope>
    <source>
        <strain evidence="9">KCTC 12368</strain>
    </source>
</reference>
<evidence type="ECO:0000256" key="2">
    <source>
        <dbReference type="ARBA" id="ARBA00006275"/>
    </source>
</evidence>